<dbReference type="Proteomes" id="UP000295182">
    <property type="component" value="Unassembled WGS sequence"/>
</dbReference>
<dbReference type="Gene3D" id="3.90.220.20">
    <property type="entry name" value="DNA methylase specificity domains"/>
    <property type="match status" value="2"/>
</dbReference>
<dbReference type="PANTHER" id="PTHR43140:SF1">
    <property type="entry name" value="TYPE I RESTRICTION ENZYME ECOKI SPECIFICITY SUBUNIT"/>
    <property type="match status" value="1"/>
</dbReference>
<gene>
    <name evidence="3" type="ORF">EV674_10828</name>
</gene>
<name>A0A4R2NC04_9BURK</name>
<proteinExistence type="predicted"/>
<evidence type="ECO:0000256" key="1">
    <source>
        <dbReference type="ARBA" id="ARBA00022747"/>
    </source>
</evidence>
<comment type="caution">
    <text evidence="3">The sequence shown here is derived from an EMBL/GenBank/DDBJ whole genome shotgun (WGS) entry which is preliminary data.</text>
</comment>
<dbReference type="InterPro" id="IPR051212">
    <property type="entry name" value="Type-I_RE_S_subunit"/>
</dbReference>
<sequence length="443" mass="50218">MAATSTYSNYQPVRSRWVPCVPDHWRLLRAKNFLREIDDRSKTGEETLLSMRQHRGLVPHNDVSVKRIAPENLIGYKKARPDELVLNRMQAGNAMFFRNRLSGLVSPDYAVFRLLRDDSPEYLGYLFRSWPIRGLFRSESKGLGTGTSGFLRLYSDRFAALEIPLPPRPEQDQIVAYLRAQDAHIARFIQAKRELIALMAEQRGVLAEQAISSSETQHLRLDRVVSLLATPITRESEVTYMPIGMFNRGRGIFHKPPTEGKHLGDSTFFRIEKGYLMFSGQFAWEGAVAVASAEDDGCIASHRYPIAKCKRDAVTPEYLYTFFLSKAGDLILNHHSRGAAGRNRPLNPRTLLKEKVPVPPLHLQREVSNFYYEELSVRREIEKEIALIREYRDCLIADVVTGQVDVRGWQPGPEDVVDDAALVALGGDEDIDTETEDGDGEED</sequence>
<dbReference type="PANTHER" id="PTHR43140">
    <property type="entry name" value="TYPE-1 RESTRICTION ENZYME ECOKI SPECIFICITY PROTEIN"/>
    <property type="match status" value="1"/>
</dbReference>
<organism evidence="3 4">
    <name type="scientific">Simplicispira metamorpha</name>
    <dbReference type="NCBI Taxonomy" id="80881"/>
    <lineage>
        <taxon>Bacteria</taxon>
        <taxon>Pseudomonadati</taxon>
        <taxon>Pseudomonadota</taxon>
        <taxon>Betaproteobacteria</taxon>
        <taxon>Burkholderiales</taxon>
        <taxon>Comamonadaceae</taxon>
        <taxon>Simplicispira</taxon>
    </lineage>
</organism>
<dbReference type="EMBL" id="SLXH01000008">
    <property type="protein sequence ID" value="TCP18663.1"/>
    <property type="molecule type" value="Genomic_DNA"/>
</dbReference>
<dbReference type="GO" id="GO:0003677">
    <property type="term" value="F:DNA binding"/>
    <property type="evidence" value="ECO:0007669"/>
    <property type="project" value="UniProtKB-KW"/>
</dbReference>
<keyword evidence="2" id="KW-0238">DNA-binding</keyword>
<dbReference type="AlphaFoldDB" id="A0A4R2NC04"/>
<reference evidence="3 4" key="1">
    <citation type="submission" date="2019-03" db="EMBL/GenBank/DDBJ databases">
        <title>Genomic Encyclopedia of Type Strains, Phase IV (KMG-IV): sequencing the most valuable type-strain genomes for metagenomic binning, comparative biology and taxonomic classification.</title>
        <authorList>
            <person name="Goeker M."/>
        </authorList>
    </citation>
    <scope>NUCLEOTIDE SEQUENCE [LARGE SCALE GENOMIC DNA]</scope>
    <source>
        <strain evidence="3 4">DSM 1837</strain>
    </source>
</reference>
<evidence type="ECO:0000313" key="4">
    <source>
        <dbReference type="Proteomes" id="UP000295182"/>
    </source>
</evidence>
<dbReference type="GO" id="GO:0009307">
    <property type="term" value="P:DNA restriction-modification system"/>
    <property type="evidence" value="ECO:0007669"/>
    <property type="project" value="UniProtKB-KW"/>
</dbReference>
<keyword evidence="1" id="KW-0680">Restriction system</keyword>
<dbReference type="InterPro" id="IPR044946">
    <property type="entry name" value="Restrct_endonuc_typeI_TRD_sf"/>
</dbReference>
<accession>A0A4R2NC04</accession>
<keyword evidence="4" id="KW-1185">Reference proteome</keyword>
<protein>
    <submittedName>
        <fullName evidence="3">Type I restriction enzyme S subunit</fullName>
    </submittedName>
</protein>
<dbReference type="SUPFAM" id="SSF116734">
    <property type="entry name" value="DNA methylase specificity domain"/>
    <property type="match status" value="2"/>
</dbReference>
<dbReference type="OrthoDB" id="5298944at2"/>
<evidence type="ECO:0000256" key="2">
    <source>
        <dbReference type="ARBA" id="ARBA00023125"/>
    </source>
</evidence>
<evidence type="ECO:0000313" key="3">
    <source>
        <dbReference type="EMBL" id="TCP18663.1"/>
    </source>
</evidence>